<sequence>MTPDEALRFTRTVAGLSITTVILGLILALYMLQSPTTSPVKISGILAFAVLGLTNLISMILNAIYWFIRREPKWLSVTLLVQAVVAVATLIPFF</sequence>
<accession>A0A379KMG2</accession>
<name>A0A379KMG2_PSEPU</name>
<keyword evidence="1" id="KW-0812">Transmembrane</keyword>
<evidence type="ECO:0000313" key="3">
    <source>
        <dbReference type="Proteomes" id="UP000254602"/>
    </source>
</evidence>
<dbReference type="Proteomes" id="UP000254602">
    <property type="component" value="Unassembled WGS sequence"/>
</dbReference>
<feature type="transmembrane region" description="Helical" evidence="1">
    <location>
        <begin position="44"/>
        <end position="68"/>
    </location>
</feature>
<dbReference type="EMBL" id="UGUY01000001">
    <property type="protein sequence ID" value="SUD69232.1"/>
    <property type="molecule type" value="Genomic_DNA"/>
</dbReference>
<keyword evidence="1" id="KW-1133">Transmembrane helix</keyword>
<reference evidence="2 3" key="1">
    <citation type="submission" date="2018-06" db="EMBL/GenBank/DDBJ databases">
        <authorList>
            <consortium name="Pathogen Informatics"/>
            <person name="Doyle S."/>
        </authorList>
    </citation>
    <scope>NUCLEOTIDE SEQUENCE [LARGE SCALE GENOMIC DNA]</scope>
    <source>
        <strain evidence="2 3">NCTC7914</strain>
    </source>
</reference>
<dbReference type="AlphaFoldDB" id="A0A379KMG2"/>
<feature type="transmembrane region" description="Helical" evidence="1">
    <location>
        <begin position="74"/>
        <end position="93"/>
    </location>
</feature>
<evidence type="ECO:0000256" key="1">
    <source>
        <dbReference type="SAM" id="Phobius"/>
    </source>
</evidence>
<organism evidence="2 3">
    <name type="scientific">Pseudomonas putida</name>
    <name type="common">Arthrobacter siderocapsulatus</name>
    <dbReference type="NCBI Taxonomy" id="303"/>
    <lineage>
        <taxon>Bacteria</taxon>
        <taxon>Pseudomonadati</taxon>
        <taxon>Pseudomonadota</taxon>
        <taxon>Gammaproteobacteria</taxon>
        <taxon>Pseudomonadales</taxon>
        <taxon>Pseudomonadaceae</taxon>
        <taxon>Pseudomonas</taxon>
    </lineage>
</organism>
<proteinExistence type="predicted"/>
<evidence type="ECO:0000313" key="2">
    <source>
        <dbReference type="EMBL" id="SUD69232.1"/>
    </source>
</evidence>
<gene>
    <name evidence="2" type="ORF">NCTC7914_03373</name>
</gene>
<keyword evidence="1" id="KW-0472">Membrane</keyword>
<protein>
    <submittedName>
        <fullName evidence="2">Uncharacterized protein</fullName>
    </submittedName>
</protein>
<feature type="transmembrane region" description="Helical" evidence="1">
    <location>
        <begin position="12"/>
        <end position="32"/>
    </location>
</feature>
<dbReference type="RefSeq" id="WP_115274461.1">
    <property type="nucleotide sequence ID" value="NZ_JABTYF010000039.1"/>
</dbReference>